<keyword evidence="7 11" id="KW-1133">Transmembrane helix</keyword>
<dbReference type="InterPro" id="IPR002056">
    <property type="entry name" value="MAS20"/>
</dbReference>
<dbReference type="InterPro" id="IPR022422">
    <property type="entry name" value="MAS20_rcpt_metazoan"/>
</dbReference>
<keyword evidence="6" id="KW-0653">Protein transport</keyword>
<dbReference type="AlphaFoldDB" id="B4KXQ4"/>
<dbReference type="GO" id="GO:0008320">
    <property type="term" value="F:protein transmembrane transporter activity"/>
    <property type="evidence" value="ECO:0007669"/>
    <property type="project" value="TreeGrafter"/>
</dbReference>
<dbReference type="KEGG" id="dmo:Dmoj_GI11331"/>
<dbReference type="GO" id="GO:0030943">
    <property type="term" value="F:mitochondrion targeting sequence binding"/>
    <property type="evidence" value="ECO:0007669"/>
    <property type="project" value="TreeGrafter"/>
</dbReference>
<reference evidence="12 13" key="1">
    <citation type="journal article" date="2007" name="Nature">
        <title>Evolution of genes and genomes on the Drosophila phylogeny.</title>
        <authorList>
            <consortium name="Drosophila 12 Genomes Consortium"/>
            <person name="Clark A.G."/>
            <person name="Eisen M.B."/>
            <person name="Smith D.R."/>
            <person name="Bergman C.M."/>
            <person name="Oliver B."/>
            <person name="Markow T.A."/>
            <person name="Kaufman T.C."/>
            <person name="Kellis M."/>
            <person name="Gelbart W."/>
            <person name="Iyer V.N."/>
            <person name="Pollard D.A."/>
            <person name="Sackton T.B."/>
            <person name="Larracuente A.M."/>
            <person name="Singh N.D."/>
            <person name="Abad J.P."/>
            <person name="Abt D.N."/>
            <person name="Adryan B."/>
            <person name="Aguade M."/>
            <person name="Akashi H."/>
            <person name="Anderson W.W."/>
            <person name="Aquadro C.F."/>
            <person name="Ardell D.H."/>
            <person name="Arguello R."/>
            <person name="Artieri C.G."/>
            <person name="Barbash D.A."/>
            <person name="Barker D."/>
            <person name="Barsanti P."/>
            <person name="Batterham P."/>
            <person name="Batzoglou S."/>
            <person name="Begun D."/>
            <person name="Bhutkar A."/>
            <person name="Blanco E."/>
            <person name="Bosak S.A."/>
            <person name="Bradley R.K."/>
            <person name="Brand A.D."/>
            <person name="Brent M.R."/>
            <person name="Brooks A.N."/>
            <person name="Brown R.H."/>
            <person name="Butlin R.K."/>
            <person name="Caggese C."/>
            <person name="Calvi B.R."/>
            <person name="Bernardo de Carvalho A."/>
            <person name="Caspi A."/>
            <person name="Castrezana S."/>
            <person name="Celniker S.E."/>
            <person name="Chang J.L."/>
            <person name="Chapple C."/>
            <person name="Chatterji S."/>
            <person name="Chinwalla A."/>
            <person name="Civetta A."/>
            <person name="Clifton S.W."/>
            <person name="Comeron J.M."/>
            <person name="Costello J.C."/>
            <person name="Coyne J.A."/>
            <person name="Daub J."/>
            <person name="David R.G."/>
            <person name="Delcher A.L."/>
            <person name="Delehaunty K."/>
            <person name="Do C.B."/>
            <person name="Ebling H."/>
            <person name="Edwards K."/>
            <person name="Eickbush T."/>
            <person name="Evans J.D."/>
            <person name="Filipski A."/>
            <person name="Findeiss S."/>
            <person name="Freyhult E."/>
            <person name="Fulton L."/>
            <person name="Fulton R."/>
            <person name="Garcia A.C."/>
            <person name="Gardiner A."/>
            <person name="Garfield D.A."/>
            <person name="Garvin B.E."/>
            <person name="Gibson G."/>
            <person name="Gilbert D."/>
            <person name="Gnerre S."/>
            <person name="Godfrey J."/>
            <person name="Good R."/>
            <person name="Gotea V."/>
            <person name="Gravely B."/>
            <person name="Greenberg A.J."/>
            <person name="Griffiths-Jones S."/>
            <person name="Gross S."/>
            <person name="Guigo R."/>
            <person name="Gustafson E.A."/>
            <person name="Haerty W."/>
            <person name="Hahn M.W."/>
            <person name="Halligan D.L."/>
            <person name="Halpern A.L."/>
            <person name="Halter G.M."/>
            <person name="Han M.V."/>
            <person name="Heger A."/>
            <person name="Hillier L."/>
            <person name="Hinrichs A.S."/>
            <person name="Holmes I."/>
            <person name="Hoskins R.A."/>
            <person name="Hubisz M.J."/>
            <person name="Hultmark D."/>
            <person name="Huntley M.A."/>
            <person name="Jaffe D.B."/>
            <person name="Jagadeeshan S."/>
            <person name="Jeck W.R."/>
            <person name="Johnson J."/>
            <person name="Jones C.D."/>
            <person name="Jordan W.C."/>
            <person name="Karpen G.H."/>
            <person name="Kataoka E."/>
            <person name="Keightley P.D."/>
            <person name="Kheradpour P."/>
            <person name="Kirkness E.F."/>
            <person name="Koerich L.B."/>
            <person name="Kristiansen K."/>
            <person name="Kudrna D."/>
            <person name="Kulathinal R.J."/>
            <person name="Kumar S."/>
            <person name="Kwok R."/>
            <person name="Lander E."/>
            <person name="Langley C.H."/>
            <person name="Lapoint R."/>
            <person name="Lazzaro B.P."/>
            <person name="Lee S.J."/>
            <person name="Levesque L."/>
            <person name="Li R."/>
            <person name="Lin C.F."/>
            <person name="Lin M.F."/>
            <person name="Lindblad-Toh K."/>
            <person name="Llopart A."/>
            <person name="Long M."/>
            <person name="Low L."/>
            <person name="Lozovsky E."/>
            <person name="Lu J."/>
            <person name="Luo M."/>
            <person name="Machado C.A."/>
            <person name="Makalowski W."/>
            <person name="Marzo M."/>
            <person name="Matsuda M."/>
            <person name="Matzkin L."/>
            <person name="McAllister B."/>
            <person name="McBride C.S."/>
            <person name="McKernan B."/>
            <person name="McKernan K."/>
            <person name="Mendez-Lago M."/>
            <person name="Minx P."/>
            <person name="Mollenhauer M.U."/>
            <person name="Montooth K."/>
            <person name="Mount S.M."/>
            <person name="Mu X."/>
            <person name="Myers E."/>
            <person name="Negre B."/>
            <person name="Newfeld S."/>
            <person name="Nielsen R."/>
            <person name="Noor M.A."/>
            <person name="O'Grady P."/>
            <person name="Pachter L."/>
            <person name="Papaceit M."/>
            <person name="Parisi M.J."/>
            <person name="Parisi M."/>
            <person name="Parts L."/>
            <person name="Pedersen J.S."/>
            <person name="Pesole G."/>
            <person name="Phillippy A.M."/>
            <person name="Ponting C.P."/>
            <person name="Pop M."/>
            <person name="Porcelli D."/>
            <person name="Powell J.R."/>
            <person name="Prohaska S."/>
            <person name="Pruitt K."/>
            <person name="Puig M."/>
            <person name="Quesneville H."/>
            <person name="Ram K.R."/>
            <person name="Rand D."/>
            <person name="Rasmussen M.D."/>
            <person name="Reed L.K."/>
            <person name="Reenan R."/>
            <person name="Reily A."/>
            <person name="Remington K.A."/>
            <person name="Rieger T.T."/>
            <person name="Ritchie M.G."/>
            <person name="Robin C."/>
            <person name="Rogers Y.H."/>
            <person name="Rohde C."/>
            <person name="Rozas J."/>
            <person name="Rubenfield M.J."/>
            <person name="Ruiz A."/>
            <person name="Russo S."/>
            <person name="Salzberg S.L."/>
            <person name="Sanchez-Gracia A."/>
            <person name="Saranga D.J."/>
            <person name="Sato H."/>
            <person name="Schaeffer S.W."/>
            <person name="Schatz M.C."/>
            <person name="Schlenke T."/>
            <person name="Schwartz R."/>
            <person name="Segarra C."/>
            <person name="Singh R.S."/>
            <person name="Sirot L."/>
            <person name="Sirota M."/>
            <person name="Sisneros N.B."/>
            <person name="Smith C.D."/>
            <person name="Smith T.F."/>
            <person name="Spieth J."/>
            <person name="Stage D.E."/>
            <person name="Stark A."/>
            <person name="Stephan W."/>
            <person name="Strausberg R.L."/>
            <person name="Strempel S."/>
            <person name="Sturgill D."/>
            <person name="Sutton G."/>
            <person name="Sutton G.G."/>
            <person name="Tao W."/>
            <person name="Teichmann S."/>
            <person name="Tobari Y.N."/>
            <person name="Tomimura Y."/>
            <person name="Tsolas J.M."/>
            <person name="Valente V.L."/>
            <person name="Venter E."/>
            <person name="Venter J.C."/>
            <person name="Vicario S."/>
            <person name="Vieira F.G."/>
            <person name="Vilella A.J."/>
            <person name="Villasante A."/>
            <person name="Walenz B."/>
            <person name="Wang J."/>
            <person name="Wasserman M."/>
            <person name="Watts T."/>
            <person name="Wilson D."/>
            <person name="Wilson R.K."/>
            <person name="Wing R.A."/>
            <person name="Wolfner M.F."/>
            <person name="Wong A."/>
            <person name="Wong G.K."/>
            <person name="Wu C.I."/>
            <person name="Wu G."/>
            <person name="Yamamoto D."/>
            <person name="Yang H.P."/>
            <person name="Yang S.P."/>
            <person name="Yorke J.A."/>
            <person name="Yoshida K."/>
            <person name="Zdobnov E."/>
            <person name="Zhang P."/>
            <person name="Zhang Y."/>
            <person name="Zimin A.V."/>
            <person name="Baldwin J."/>
            <person name="Abdouelleil A."/>
            <person name="Abdulkadir J."/>
            <person name="Abebe A."/>
            <person name="Abera B."/>
            <person name="Abreu J."/>
            <person name="Acer S.C."/>
            <person name="Aftuck L."/>
            <person name="Alexander A."/>
            <person name="An P."/>
            <person name="Anderson E."/>
            <person name="Anderson S."/>
            <person name="Arachi H."/>
            <person name="Azer M."/>
            <person name="Bachantsang P."/>
            <person name="Barry A."/>
            <person name="Bayul T."/>
            <person name="Berlin A."/>
            <person name="Bessette D."/>
            <person name="Bloom T."/>
            <person name="Blye J."/>
            <person name="Boguslavskiy L."/>
            <person name="Bonnet C."/>
            <person name="Boukhgalter B."/>
            <person name="Bourzgui I."/>
            <person name="Brown A."/>
            <person name="Cahill P."/>
            <person name="Channer S."/>
            <person name="Cheshatsang Y."/>
            <person name="Chuda L."/>
            <person name="Citroen M."/>
            <person name="Collymore A."/>
            <person name="Cooke P."/>
            <person name="Costello M."/>
            <person name="D'Aco K."/>
            <person name="Daza R."/>
            <person name="De Haan G."/>
            <person name="DeGray S."/>
            <person name="DeMaso C."/>
            <person name="Dhargay N."/>
            <person name="Dooley K."/>
            <person name="Dooley E."/>
            <person name="Doricent M."/>
            <person name="Dorje P."/>
            <person name="Dorjee K."/>
            <person name="Dupes A."/>
            <person name="Elong R."/>
            <person name="Falk J."/>
            <person name="Farina A."/>
            <person name="Faro S."/>
            <person name="Ferguson D."/>
            <person name="Fisher S."/>
            <person name="Foley C.D."/>
            <person name="Franke A."/>
            <person name="Friedrich D."/>
            <person name="Gadbois L."/>
            <person name="Gearin G."/>
            <person name="Gearin C.R."/>
            <person name="Giannoukos G."/>
            <person name="Goode T."/>
            <person name="Graham J."/>
            <person name="Grandbois E."/>
            <person name="Grewal S."/>
            <person name="Gyaltsen K."/>
            <person name="Hafez N."/>
            <person name="Hagos B."/>
            <person name="Hall J."/>
            <person name="Henson C."/>
            <person name="Hollinger A."/>
            <person name="Honan T."/>
            <person name="Huard M.D."/>
            <person name="Hughes L."/>
            <person name="Hurhula B."/>
            <person name="Husby M.E."/>
            <person name="Kamat A."/>
            <person name="Kanga B."/>
            <person name="Kashin S."/>
            <person name="Khazanovich D."/>
            <person name="Kisner P."/>
            <person name="Lance K."/>
            <person name="Lara M."/>
            <person name="Lee W."/>
            <person name="Lennon N."/>
            <person name="Letendre F."/>
            <person name="LeVine R."/>
            <person name="Lipovsky A."/>
            <person name="Liu X."/>
            <person name="Liu J."/>
            <person name="Liu S."/>
            <person name="Lokyitsang T."/>
            <person name="Lokyitsang Y."/>
            <person name="Lubonja R."/>
            <person name="Lui A."/>
            <person name="MacDonald P."/>
            <person name="Magnisalis V."/>
            <person name="Maru K."/>
            <person name="Matthews C."/>
            <person name="McCusker W."/>
            <person name="McDonough S."/>
            <person name="Mehta T."/>
            <person name="Meldrim J."/>
            <person name="Meneus L."/>
            <person name="Mihai O."/>
            <person name="Mihalev A."/>
            <person name="Mihova T."/>
            <person name="Mittelman R."/>
            <person name="Mlenga V."/>
            <person name="Montmayeur A."/>
            <person name="Mulrain L."/>
            <person name="Navidi A."/>
            <person name="Naylor J."/>
            <person name="Negash T."/>
            <person name="Nguyen T."/>
            <person name="Nguyen N."/>
            <person name="Nicol R."/>
            <person name="Norbu C."/>
            <person name="Norbu N."/>
            <person name="Novod N."/>
            <person name="O'Neill B."/>
            <person name="Osman S."/>
            <person name="Markiewicz E."/>
            <person name="Oyono O.L."/>
            <person name="Patti C."/>
            <person name="Phunkhang P."/>
            <person name="Pierre F."/>
            <person name="Priest M."/>
            <person name="Raghuraman S."/>
            <person name="Rege F."/>
            <person name="Reyes R."/>
            <person name="Rise C."/>
            <person name="Rogov P."/>
            <person name="Ross K."/>
            <person name="Ryan E."/>
            <person name="Settipalli S."/>
            <person name="Shea T."/>
            <person name="Sherpa N."/>
            <person name="Shi L."/>
            <person name="Shih D."/>
            <person name="Sparrow T."/>
            <person name="Spaulding J."/>
            <person name="Stalker J."/>
            <person name="Stange-Thomann N."/>
            <person name="Stavropoulos S."/>
            <person name="Stone C."/>
            <person name="Strader C."/>
            <person name="Tesfaye S."/>
            <person name="Thomson T."/>
            <person name="Thoulutsang Y."/>
            <person name="Thoulutsang D."/>
            <person name="Topham K."/>
            <person name="Topping I."/>
            <person name="Tsamla T."/>
            <person name="Vassiliev H."/>
            <person name="Vo A."/>
            <person name="Wangchuk T."/>
            <person name="Wangdi T."/>
            <person name="Weiand M."/>
            <person name="Wilkinson J."/>
            <person name="Wilson A."/>
            <person name="Yadav S."/>
            <person name="Young G."/>
            <person name="Yu Q."/>
            <person name="Zembek L."/>
            <person name="Zhong D."/>
            <person name="Zimmer A."/>
            <person name="Zwirko Z."/>
            <person name="Jaffe D.B."/>
            <person name="Alvarez P."/>
            <person name="Brockman W."/>
            <person name="Butler J."/>
            <person name="Chin C."/>
            <person name="Gnerre S."/>
            <person name="Grabherr M."/>
            <person name="Kleber M."/>
            <person name="Mauceli E."/>
            <person name="MacCallum I."/>
        </authorList>
    </citation>
    <scope>NUCLEOTIDE SEQUENCE [LARGE SCALE GENOMIC DNA]</scope>
    <source>
        <strain evidence="13">Tucson 15081-1352.22</strain>
    </source>
</reference>
<accession>B4KXQ4</accession>
<dbReference type="OMA" id="PPPIFQI"/>
<evidence type="ECO:0000256" key="5">
    <source>
        <dbReference type="ARBA" id="ARBA00022787"/>
    </source>
</evidence>
<evidence type="ECO:0000256" key="2">
    <source>
        <dbReference type="ARBA" id="ARBA00005792"/>
    </source>
</evidence>
<dbReference type="FunCoup" id="B4KXQ4">
    <property type="interactions" value="1842"/>
</dbReference>
<feature type="region of interest" description="Disordered" evidence="10">
    <location>
        <begin position="135"/>
        <end position="169"/>
    </location>
</feature>
<dbReference type="HOGENOM" id="CLU_100000_1_1_1"/>
<dbReference type="PANTHER" id="PTHR12430:SF0">
    <property type="entry name" value="TRANSLOCASE OF OUTER MITOCHONDRIAL MEMBRANE 20"/>
    <property type="match status" value="1"/>
</dbReference>
<dbReference type="Proteomes" id="UP000009192">
    <property type="component" value="Unassembled WGS sequence"/>
</dbReference>
<dbReference type="GO" id="GO:0030150">
    <property type="term" value="P:protein import into mitochondrial matrix"/>
    <property type="evidence" value="ECO:0007669"/>
    <property type="project" value="TreeGrafter"/>
</dbReference>
<keyword evidence="5" id="KW-1000">Mitochondrion outer membrane</keyword>
<dbReference type="PRINTS" id="PR01989">
    <property type="entry name" value="EUOM20RECPTR"/>
</dbReference>
<keyword evidence="8" id="KW-0496">Mitochondrion</keyword>
<feature type="compositionally biased region" description="Basic residues" evidence="10">
    <location>
        <begin position="39"/>
        <end position="52"/>
    </location>
</feature>
<evidence type="ECO:0000313" key="13">
    <source>
        <dbReference type="Proteomes" id="UP000009192"/>
    </source>
</evidence>
<dbReference type="Pfam" id="PF02064">
    <property type="entry name" value="MAS20"/>
    <property type="match status" value="1"/>
</dbReference>
<dbReference type="PhylomeDB" id="B4KXQ4"/>
<evidence type="ECO:0000256" key="8">
    <source>
        <dbReference type="ARBA" id="ARBA00023128"/>
    </source>
</evidence>
<dbReference type="Gene3D" id="1.20.960.10">
    <property type="entry name" value="Mitochondrial outer membrane translocase complex, subunit Tom20 domain"/>
    <property type="match status" value="1"/>
</dbReference>
<evidence type="ECO:0000256" key="7">
    <source>
        <dbReference type="ARBA" id="ARBA00022989"/>
    </source>
</evidence>
<evidence type="ECO:0000256" key="3">
    <source>
        <dbReference type="ARBA" id="ARBA00022448"/>
    </source>
</evidence>
<dbReference type="GO" id="GO:0005742">
    <property type="term" value="C:mitochondrial outer membrane translocase complex"/>
    <property type="evidence" value="ECO:0007669"/>
    <property type="project" value="InterPro"/>
</dbReference>
<evidence type="ECO:0000313" key="12">
    <source>
        <dbReference type="EMBL" id="EDW19761.1"/>
    </source>
</evidence>
<evidence type="ECO:0000256" key="1">
    <source>
        <dbReference type="ARBA" id="ARBA00004572"/>
    </source>
</evidence>
<dbReference type="OrthoDB" id="2154253at2759"/>
<proteinExistence type="inferred from homology"/>
<keyword evidence="9 11" id="KW-0472">Membrane</keyword>
<gene>
    <name evidence="12" type="primary">Dmoj\GI11331</name>
    <name evidence="12" type="ORF">Dmoj_GI11331</name>
</gene>
<feature type="compositionally biased region" description="Polar residues" evidence="10">
    <location>
        <begin position="145"/>
        <end position="163"/>
    </location>
</feature>
<organism evidence="12 13">
    <name type="scientific">Drosophila mojavensis</name>
    <name type="common">Fruit fly</name>
    <dbReference type="NCBI Taxonomy" id="7230"/>
    <lineage>
        <taxon>Eukaryota</taxon>
        <taxon>Metazoa</taxon>
        <taxon>Ecdysozoa</taxon>
        <taxon>Arthropoda</taxon>
        <taxon>Hexapoda</taxon>
        <taxon>Insecta</taxon>
        <taxon>Pterygota</taxon>
        <taxon>Neoptera</taxon>
        <taxon>Endopterygota</taxon>
        <taxon>Diptera</taxon>
        <taxon>Brachycera</taxon>
        <taxon>Muscomorpha</taxon>
        <taxon>Ephydroidea</taxon>
        <taxon>Drosophilidae</taxon>
        <taxon>Drosophila</taxon>
    </lineage>
</organism>
<dbReference type="PANTHER" id="PTHR12430">
    <property type="entry name" value="MITOCHONDRIAL IMPORT RECEPTOR SUBUNIT TOM20"/>
    <property type="match status" value="1"/>
</dbReference>
<evidence type="ECO:0000256" key="6">
    <source>
        <dbReference type="ARBA" id="ARBA00022927"/>
    </source>
</evidence>
<name>B4KXQ4_DROMO</name>
<dbReference type="GO" id="GO:0016031">
    <property type="term" value="P:tRNA import into mitochondrion"/>
    <property type="evidence" value="ECO:0007669"/>
    <property type="project" value="TreeGrafter"/>
</dbReference>
<evidence type="ECO:0000256" key="10">
    <source>
        <dbReference type="SAM" id="MobiDB-lite"/>
    </source>
</evidence>
<sequence>MIEINKTAIGIAAGLAGTLFIGYCIYFDNKRRSEPDYKKKVRDRRRRNRKVGSAKQGMPNLSDHEAIERYFLQEIQLGETLIARGDFESGVEHLANAIVVCGQPARLLQVLQSSLPAQVFAMLIIKMQEFGNRPSESNEGLVAGTRSSQNESSSNILETSGSATVDDLE</sequence>
<keyword evidence="4 11" id="KW-0812">Transmembrane</keyword>
<protein>
    <recommendedName>
        <fullName evidence="14">Mitochondrial import receptor subunit TOM20 homolog</fullName>
    </recommendedName>
</protein>
<evidence type="ECO:0000256" key="4">
    <source>
        <dbReference type="ARBA" id="ARBA00022692"/>
    </source>
</evidence>
<dbReference type="InParanoid" id="B4KXQ4"/>
<dbReference type="GO" id="GO:0006886">
    <property type="term" value="P:intracellular protein transport"/>
    <property type="evidence" value="ECO:0007669"/>
    <property type="project" value="InterPro"/>
</dbReference>
<keyword evidence="3" id="KW-0813">Transport</keyword>
<comment type="subcellular location">
    <subcellularLocation>
        <location evidence="1">Mitochondrion outer membrane</location>
        <topology evidence="1">Single-pass membrane protein</topology>
    </subcellularLocation>
</comment>
<keyword evidence="13" id="KW-1185">Reference proteome</keyword>
<dbReference type="PRINTS" id="PR00351">
    <property type="entry name" value="OM20RECEPTOR"/>
</dbReference>
<evidence type="ECO:0000256" key="11">
    <source>
        <dbReference type="SAM" id="Phobius"/>
    </source>
</evidence>
<evidence type="ECO:0000256" key="9">
    <source>
        <dbReference type="ARBA" id="ARBA00023136"/>
    </source>
</evidence>
<dbReference type="eggNOG" id="KOG4056">
    <property type="taxonomic scope" value="Eukaryota"/>
</dbReference>
<dbReference type="GO" id="GO:0006605">
    <property type="term" value="P:protein targeting"/>
    <property type="evidence" value="ECO:0007669"/>
    <property type="project" value="InterPro"/>
</dbReference>
<feature type="transmembrane region" description="Helical" evidence="11">
    <location>
        <begin position="6"/>
        <end position="26"/>
    </location>
</feature>
<feature type="region of interest" description="Disordered" evidence="10">
    <location>
        <begin position="37"/>
        <end position="59"/>
    </location>
</feature>
<dbReference type="SUPFAM" id="SSF47157">
    <property type="entry name" value="Mitochondrial import receptor subunit Tom20"/>
    <property type="match status" value="1"/>
</dbReference>
<evidence type="ECO:0008006" key="14">
    <source>
        <dbReference type="Google" id="ProtNLM"/>
    </source>
</evidence>
<dbReference type="InterPro" id="IPR023392">
    <property type="entry name" value="Tom20_dom_sf"/>
</dbReference>
<dbReference type="EMBL" id="CH933809">
    <property type="protein sequence ID" value="EDW19761.1"/>
    <property type="molecule type" value="Genomic_DNA"/>
</dbReference>
<comment type="similarity">
    <text evidence="2">Belongs to the Tom20 family.</text>
</comment>